<dbReference type="EMBL" id="MU154546">
    <property type="protein sequence ID" value="KAF9497148.1"/>
    <property type="molecule type" value="Genomic_DNA"/>
</dbReference>
<proteinExistence type="predicted"/>
<comment type="caution">
    <text evidence="1">The sequence shown here is derived from an EMBL/GenBank/DDBJ whole genome shotgun (WGS) entry which is preliminary data.</text>
</comment>
<gene>
    <name evidence="1" type="ORF">BDN71DRAFT_1445175</name>
</gene>
<keyword evidence="2" id="KW-1185">Reference proteome</keyword>
<organism evidence="1 2">
    <name type="scientific">Pleurotus eryngii</name>
    <name type="common">Boletus of the steppes</name>
    <dbReference type="NCBI Taxonomy" id="5323"/>
    <lineage>
        <taxon>Eukaryota</taxon>
        <taxon>Fungi</taxon>
        <taxon>Dikarya</taxon>
        <taxon>Basidiomycota</taxon>
        <taxon>Agaricomycotina</taxon>
        <taxon>Agaricomycetes</taxon>
        <taxon>Agaricomycetidae</taxon>
        <taxon>Agaricales</taxon>
        <taxon>Pleurotineae</taxon>
        <taxon>Pleurotaceae</taxon>
        <taxon>Pleurotus</taxon>
    </lineage>
</organism>
<evidence type="ECO:0000313" key="1">
    <source>
        <dbReference type="EMBL" id="KAF9497148.1"/>
    </source>
</evidence>
<reference evidence="1" key="1">
    <citation type="submission" date="2020-11" db="EMBL/GenBank/DDBJ databases">
        <authorList>
            <consortium name="DOE Joint Genome Institute"/>
            <person name="Ahrendt S."/>
            <person name="Riley R."/>
            <person name="Andreopoulos W."/>
            <person name="Labutti K."/>
            <person name="Pangilinan J."/>
            <person name="Ruiz-Duenas F.J."/>
            <person name="Barrasa J.M."/>
            <person name="Sanchez-Garcia M."/>
            <person name="Camarero S."/>
            <person name="Miyauchi S."/>
            <person name="Serrano A."/>
            <person name="Linde D."/>
            <person name="Babiker R."/>
            <person name="Drula E."/>
            <person name="Ayuso-Fernandez I."/>
            <person name="Pacheco R."/>
            <person name="Padilla G."/>
            <person name="Ferreira P."/>
            <person name="Barriuso J."/>
            <person name="Kellner H."/>
            <person name="Castanera R."/>
            <person name="Alfaro M."/>
            <person name="Ramirez L."/>
            <person name="Pisabarro A.G."/>
            <person name="Kuo A."/>
            <person name="Tritt A."/>
            <person name="Lipzen A."/>
            <person name="He G."/>
            <person name="Yan M."/>
            <person name="Ng V."/>
            <person name="Cullen D."/>
            <person name="Martin F."/>
            <person name="Rosso M.-N."/>
            <person name="Henrissat B."/>
            <person name="Hibbett D."/>
            <person name="Martinez A.T."/>
            <person name="Grigoriev I.V."/>
        </authorList>
    </citation>
    <scope>NUCLEOTIDE SEQUENCE</scope>
    <source>
        <strain evidence="1">ATCC 90797</strain>
    </source>
</reference>
<protein>
    <submittedName>
        <fullName evidence="1">Uncharacterized protein</fullName>
    </submittedName>
</protein>
<sequence length="83" mass="9082">MTALGVYSVSPDALAIECCDDGLGHQGRSTVSACSDLLPRISALGDLQERTEVTFGTAYEAHILETVFAAPLLIRQWLIYQRR</sequence>
<accession>A0A9P5ZZH9</accession>
<dbReference type="Proteomes" id="UP000807025">
    <property type="component" value="Unassembled WGS sequence"/>
</dbReference>
<evidence type="ECO:0000313" key="2">
    <source>
        <dbReference type="Proteomes" id="UP000807025"/>
    </source>
</evidence>
<name>A0A9P5ZZH9_PLEER</name>
<dbReference type="AlphaFoldDB" id="A0A9P5ZZH9"/>